<proteinExistence type="predicted"/>
<feature type="compositionally biased region" description="Basic and acidic residues" evidence="1">
    <location>
        <begin position="129"/>
        <end position="138"/>
    </location>
</feature>
<reference evidence="4 5" key="1">
    <citation type="journal article" date="2012" name="Science">
        <title>The Paleozoic origin of enzymatic lignin decomposition reconstructed from 31 fungal genomes.</title>
        <authorList>
            <person name="Floudas D."/>
            <person name="Binder M."/>
            <person name="Riley R."/>
            <person name="Barry K."/>
            <person name="Blanchette R.A."/>
            <person name="Henrissat B."/>
            <person name="Martinez A.T."/>
            <person name="Otillar R."/>
            <person name="Spatafora J.W."/>
            <person name="Yadav J.S."/>
            <person name="Aerts A."/>
            <person name="Benoit I."/>
            <person name="Boyd A."/>
            <person name="Carlson A."/>
            <person name="Copeland A."/>
            <person name="Coutinho P.M."/>
            <person name="de Vries R.P."/>
            <person name="Ferreira P."/>
            <person name="Findley K."/>
            <person name="Foster B."/>
            <person name="Gaskell J."/>
            <person name="Glotzer D."/>
            <person name="Gorecki P."/>
            <person name="Heitman J."/>
            <person name="Hesse C."/>
            <person name="Hori C."/>
            <person name="Igarashi K."/>
            <person name="Jurgens J.A."/>
            <person name="Kallen N."/>
            <person name="Kersten P."/>
            <person name="Kohler A."/>
            <person name="Kuees U."/>
            <person name="Kumar T.K.A."/>
            <person name="Kuo A."/>
            <person name="LaButti K."/>
            <person name="Larrondo L.F."/>
            <person name="Lindquist E."/>
            <person name="Ling A."/>
            <person name="Lombard V."/>
            <person name="Lucas S."/>
            <person name="Lundell T."/>
            <person name="Martin R."/>
            <person name="McLaughlin D.J."/>
            <person name="Morgenstern I."/>
            <person name="Morin E."/>
            <person name="Murat C."/>
            <person name="Nagy L.G."/>
            <person name="Nolan M."/>
            <person name="Ohm R.A."/>
            <person name="Patyshakuliyeva A."/>
            <person name="Rokas A."/>
            <person name="Ruiz-Duenas F.J."/>
            <person name="Sabat G."/>
            <person name="Salamov A."/>
            <person name="Samejima M."/>
            <person name="Schmutz J."/>
            <person name="Slot J.C."/>
            <person name="St John F."/>
            <person name="Stenlid J."/>
            <person name="Sun H."/>
            <person name="Sun S."/>
            <person name="Syed K."/>
            <person name="Tsang A."/>
            <person name="Wiebenga A."/>
            <person name="Young D."/>
            <person name="Pisabarro A."/>
            <person name="Eastwood D.C."/>
            <person name="Martin F."/>
            <person name="Cullen D."/>
            <person name="Grigoriev I.V."/>
            <person name="Hibbett D.S."/>
        </authorList>
    </citation>
    <scope>NUCLEOTIDE SEQUENCE [LARGE SCALE GENOMIC DNA]</scope>
    <source>
        <strain evidence="4 5">DJM-731 SS1</strain>
    </source>
</reference>
<feature type="region of interest" description="Disordered" evidence="1">
    <location>
        <begin position="427"/>
        <end position="454"/>
    </location>
</feature>
<feature type="region of interest" description="Disordered" evidence="1">
    <location>
        <begin position="241"/>
        <end position="295"/>
    </location>
</feature>
<keyword evidence="2" id="KW-1133">Transmembrane helix</keyword>
<dbReference type="InterPro" id="IPR008984">
    <property type="entry name" value="SMAD_FHA_dom_sf"/>
</dbReference>
<keyword evidence="5" id="KW-1185">Reference proteome</keyword>
<sequence>MAFHHARSHPPFPQPPAAAPSPVTPAYWADRIRSTMRSTIGLATPPEPRSRNAWSFPSPDSFGSRRYDWEQPFNPSESQALDRPGIAEVSNPPFHPGIRLHTLPPYPPQSVFELVPTHGKTVFILGRNPSERDAERSRSNGGSDNSDGDAEIVTMHSRVVSKKHARIEFTEDEVYITDLESTHGTWVLRDGSTDHFLGNDVPFALKDRDEIRIGRRVHGYPAVHLVVEMLGNHPRIASIASGRLSKPLTPNNGTPLTPPATRRRSTNSFRAPDFSDMDLSSRSTSPSPASTPVPSFAPGLRSPIILDHALPPLANETHSSIQNAPSLMAFADTVRDELQGSLLPSNEALREPINGPLDEDEVPAIPHRDPRPYEYVMNSSVLNRLAVDETQLPSPPIAIGAQPAVASVEELSAEVLPLINELESMLPSEPGPTVPSCQSMSTPHSPAPDASHVHSPTILVPETAIELRTLSQFEEHSGHDQFLDNVEITTESIRAPLASEIPPTVLEPINSASASNKSFTRLLTDNASQSVATNSVEVLDDPLTMSSDAYVRRQLVSGTEHHGNREGTRDRDMDGRVRELSTLLNELREQTAQNIETKDKWKKVDGIMRELRHVGISDGTFDKSRKRKRLDENNLADNQDENDRQGIEPEARSSQGMVTNTKAAKDAVGDTRPAKRRRSFAPSSTALAFVAGGAAVWIALGVDYGI</sequence>
<name>M5FNY9_DACPD</name>
<dbReference type="STRING" id="1858805.M5FNY9"/>
<feature type="region of interest" description="Disordered" evidence="1">
    <location>
        <begin position="1"/>
        <end position="24"/>
    </location>
</feature>
<protein>
    <recommendedName>
        <fullName evidence="3">FHA domain-containing protein</fullName>
    </recommendedName>
</protein>
<dbReference type="SUPFAM" id="SSF49879">
    <property type="entry name" value="SMAD/FHA domain"/>
    <property type="match status" value="1"/>
</dbReference>
<evidence type="ECO:0000256" key="2">
    <source>
        <dbReference type="SAM" id="Phobius"/>
    </source>
</evidence>
<feature type="transmembrane region" description="Helical" evidence="2">
    <location>
        <begin position="680"/>
        <end position="700"/>
    </location>
</feature>
<dbReference type="AlphaFoldDB" id="M5FNY9"/>
<feature type="compositionally biased region" description="Polar residues" evidence="1">
    <location>
        <begin position="435"/>
        <end position="444"/>
    </location>
</feature>
<dbReference type="HOGENOM" id="CLU_390802_0_0_1"/>
<feature type="compositionally biased region" description="Low complexity" evidence="1">
    <location>
        <begin position="280"/>
        <end position="295"/>
    </location>
</feature>
<feature type="region of interest" description="Disordered" evidence="1">
    <location>
        <begin position="555"/>
        <end position="574"/>
    </location>
</feature>
<evidence type="ECO:0000313" key="5">
    <source>
        <dbReference type="Proteomes" id="UP000030653"/>
    </source>
</evidence>
<feature type="compositionally biased region" description="Pro residues" evidence="1">
    <location>
        <begin position="10"/>
        <end position="23"/>
    </location>
</feature>
<evidence type="ECO:0000259" key="3">
    <source>
        <dbReference type="PROSITE" id="PS50006"/>
    </source>
</evidence>
<keyword evidence="2" id="KW-0472">Membrane</keyword>
<dbReference type="EMBL" id="JH795874">
    <property type="protein sequence ID" value="EJT98075.1"/>
    <property type="molecule type" value="Genomic_DNA"/>
</dbReference>
<dbReference type="OrthoDB" id="4096268at2759"/>
<feature type="region of interest" description="Disordered" evidence="1">
    <location>
        <begin position="621"/>
        <end position="682"/>
    </location>
</feature>
<dbReference type="PROSITE" id="PS50006">
    <property type="entry name" value="FHA_DOMAIN"/>
    <property type="match status" value="1"/>
</dbReference>
<evidence type="ECO:0000256" key="1">
    <source>
        <dbReference type="SAM" id="MobiDB-lite"/>
    </source>
</evidence>
<feature type="compositionally biased region" description="Polar residues" evidence="1">
    <location>
        <begin position="652"/>
        <end position="662"/>
    </location>
</feature>
<dbReference type="GeneID" id="63688820"/>
<gene>
    <name evidence="4" type="ORF">DACRYDRAFT_24613</name>
</gene>
<accession>M5FNY9</accession>
<dbReference type="Proteomes" id="UP000030653">
    <property type="component" value="Unassembled WGS sequence"/>
</dbReference>
<feature type="compositionally biased region" description="Basic and acidic residues" evidence="1">
    <location>
        <begin position="641"/>
        <end position="651"/>
    </location>
</feature>
<dbReference type="SMART" id="SM00240">
    <property type="entry name" value="FHA"/>
    <property type="match status" value="1"/>
</dbReference>
<feature type="domain" description="FHA" evidence="3">
    <location>
        <begin position="123"/>
        <end position="187"/>
    </location>
</feature>
<organism evidence="4 5">
    <name type="scientific">Dacryopinax primogenitus (strain DJM 731)</name>
    <name type="common">Brown rot fungus</name>
    <dbReference type="NCBI Taxonomy" id="1858805"/>
    <lineage>
        <taxon>Eukaryota</taxon>
        <taxon>Fungi</taxon>
        <taxon>Dikarya</taxon>
        <taxon>Basidiomycota</taxon>
        <taxon>Agaricomycotina</taxon>
        <taxon>Dacrymycetes</taxon>
        <taxon>Dacrymycetales</taxon>
        <taxon>Dacrymycetaceae</taxon>
        <taxon>Dacryopinax</taxon>
    </lineage>
</organism>
<keyword evidence="2" id="KW-0812">Transmembrane</keyword>
<feature type="compositionally biased region" description="Basic and acidic residues" evidence="1">
    <location>
        <begin position="559"/>
        <end position="574"/>
    </location>
</feature>
<dbReference type="RefSeq" id="XP_040624973.1">
    <property type="nucleotide sequence ID" value="XM_040773758.1"/>
</dbReference>
<feature type="compositionally biased region" description="Basic and acidic residues" evidence="1">
    <location>
        <begin position="663"/>
        <end position="673"/>
    </location>
</feature>
<evidence type="ECO:0000313" key="4">
    <source>
        <dbReference type="EMBL" id="EJT98075.1"/>
    </source>
</evidence>
<feature type="region of interest" description="Disordered" evidence="1">
    <location>
        <begin position="125"/>
        <end position="150"/>
    </location>
</feature>
<dbReference type="CDD" id="cd00060">
    <property type="entry name" value="FHA"/>
    <property type="match status" value="1"/>
</dbReference>
<dbReference type="Pfam" id="PF00498">
    <property type="entry name" value="FHA"/>
    <property type="match status" value="1"/>
</dbReference>
<dbReference type="Gene3D" id="2.60.200.20">
    <property type="match status" value="1"/>
</dbReference>
<dbReference type="InterPro" id="IPR000253">
    <property type="entry name" value="FHA_dom"/>
</dbReference>